<dbReference type="InterPro" id="IPR002159">
    <property type="entry name" value="CD36_fam"/>
</dbReference>
<evidence type="ECO:0000256" key="5">
    <source>
        <dbReference type="ARBA" id="ARBA00022692"/>
    </source>
</evidence>
<keyword evidence="7 12" id="KW-1133">Transmembrane helix</keyword>
<feature type="transmembrane region" description="Helical" evidence="12">
    <location>
        <begin position="491"/>
        <end position="518"/>
    </location>
</feature>
<dbReference type="GO" id="GO:0005044">
    <property type="term" value="F:scavenger receptor activity"/>
    <property type="evidence" value="ECO:0007669"/>
    <property type="project" value="TreeGrafter"/>
</dbReference>
<evidence type="ECO:0000256" key="12">
    <source>
        <dbReference type="SAM" id="Phobius"/>
    </source>
</evidence>
<dbReference type="GO" id="GO:0007608">
    <property type="term" value="P:sensory perception of smell"/>
    <property type="evidence" value="ECO:0007669"/>
    <property type="project" value="UniProtKB-KW"/>
</dbReference>
<dbReference type="PANTHER" id="PTHR11923">
    <property type="entry name" value="SCAVENGER RECEPTOR CLASS B TYPE-1 SR-B1"/>
    <property type="match status" value="1"/>
</dbReference>
<comment type="caution">
    <text evidence="13">The sequence shown here is derived from an EMBL/GenBank/DDBJ whole genome shotgun (WGS) entry which is preliminary data.</text>
</comment>
<evidence type="ECO:0000313" key="13">
    <source>
        <dbReference type="EMBL" id="OXU22051.1"/>
    </source>
</evidence>
<evidence type="ECO:0000256" key="4">
    <source>
        <dbReference type="ARBA" id="ARBA00022606"/>
    </source>
</evidence>
<dbReference type="GO" id="GO:0005886">
    <property type="term" value="C:plasma membrane"/>
    <property type="evidence" value="ECO:0007669"/>
    <property type="project" value="UniProtKB-SubCell"/>
</dbReference>
<accession>A0A232EUN2</accession>
<protein>
    <recommendedName>
        <fullName evidence="15">Sensory neuron membrane protein 1</fullName>
    </recommendedName>
</protein>
<dbReference type="PANTHER" id="PTHR11923:SF69">
    <property type="entry name" value="SENSORY NEURON MEMBRANE PROTEIN 1"/>
    <property type="match status" value="1"/>
</dbReference>
<evidence type="ECO:0000256" key="2">
    <source>
        <dbReference type="ARBA" id="ARBA00010532"/>
    </source>
</evidence>
<feature type="transmembrane region" description="Helical" evidence="12">
    <location>
        <begin position="601"/>
        <end position="624"/>
    </location>
</feature>
<reference evidence="13 14" key="1">
    <citation type="journal article" date="2017" name="Curr. Biol.">
        <title>The Evolution of Venom by Co-option of Single-Copy Genes.</title>
        <authorList>
            <person name="Martinson E.O."/>
            <person name="Mrinalini"/>
            <person name="Kelkar Y.D."/>
            <person name="Chang C.H."/>
            <person name="Werren J.H."/>
        </authorList>
    </citation>
    <scope>NUCLEOTIDE SEQUENCE [LARGE SCALE GENOMIC DNA]</scope>
    <source>
        <strain evidence="13 14">Alberta</strain>
        <tissue evidence="13">Whole body</tissue>
    </source>
</reference>
<evidence type="ECO:0000256" key="8">
    <source>
        <dbReference type="ARBA" id="ARBA00023136"/>
    </source>
</evidence>
<keyword evidence="14" id="KW-1185">Reference proteome</keyword>
<evidence type="ECO:0000256" key="6">
    <source>
        <dbReference type="ARBA" id="ARBA00022725"/>
    </source>
</evidence>
<evidence type="ECO:0000256" key="9">
    <source>
        <dbReference type="ARBA" id="ARBA00023157"/>
    </source>
</evidence>
<dbReference type="GO" id="GO:0005737">
    <property type="term" value="C:cytoplasm"/>
    <property type="evidence" value="ECO:0007669"/>
    <property type="project" value="TreeGrafter"/>
</dbReference>
<keyword evidence="3" id="KW-1003">Cell membrane</keyword>
<keyword evidence="5 12" id="KW-0812">Transmembrane</keyword>
<sequence>MNKIKLTRSQKFGVYGLSLLLFSIVFGAIMLPSLKYYLMRWKVAIKLGWQMRYIWGKLPFGIDTKFYMFNLTNPDEVDNGAKPIMQEIGPYVYSEYAEKAFQEDHDEDDSVSYNARSYFYFNPEKTAPLTGYEEIIVPNYVGLGTMNIVVKERPGATNIVGRVTSNFLRLNFFLLRRYNPVKSVFFSYIGKAIDNILRKPNSLFEKKRVKDILFDGMPLDCTVKDFAGAAVCNELKSQYKDFGLILVEENQYILSLIGPRNGTDSPRTRVHRGIENLSKLTELIVYADKTNMSVWDDDYCDEFRGTEATLFRPFLDNKGKDDLDLVYSALCRSFTLSADGFGEWNGLKTIRYTTDLGTDGRANPKDRCYCDDPKNPDTCMKKGTFDAYKCVRLPLIFTNPHFYLADSSYLSQVDGLSPNKEKHMISIEIDPFTGIPLHTHTRAQFNLNIFKIDKFRLMNKFPEALLPILWIDQEMQLPAFLTEEIKIFHQFYAFGLTVQYLLMFSGLVLCGFSGFLMFKEHRKKKMEMKTTIPVKSDSQPNSADKKIHINTLQPATLPTSKAVDTLYLRNYNIRYLPAVILNSSIKSYKFFDMPLTKNQKIIVAGFCMFVFGILFQTAILPAVLRVQVKRQIALKDGWYMREIWGTFPFSMEFCFYFFNVTNPDEITNGEKPIVQEVGPFIYDKWHEKTNQKDHEEDDTVSYTVRNTYFFNSEKSKGLTGDEEVIVPHYFILGLILTVQRENPTAMPIVGKAIDSIFKKPKTIFMKAKIRDILFDGFVIDCNVQDFAGTAVCSEVADNYEKLGLKLVGEKKYLMSLWGPLNGTDSKGRMRVQRGIKNFMNVGTVVEYDNKLNISVWGDEYCDTFNGTDGTIFHPFFNKKGNDDLVAYNELLCRGISCHFVSKSKWKGFDTLRYTTDLGIDPENNPRHKCYCPSEDSCYRKGPYDIYKCLRAPIMITNPHFYLADPYYLTLVDGLSPDMEKHMLIIDLEPFTGAPVHAHTRGQFNMFINKTDKFKLMKKFPEALLPLMWFDEITILPDFLLKILRQGLLLYKIAKIYQYLMIFGGIALCSYGGYKHYKSTHVEDTKIVGELEKTDSFNEADNDNTSNKKSTSTTIQKIAVLPNIN</sequence>
<dbReference type="AlphaFoldDB" id="A0A232EUN2"/>
<evidence type="ECO:0000313" key="14">
    <source>
        <dbReference type="Proteomes" id="UP000215335"/>
    </source>
</evidence>
<dbReference type="STRING" id="543379.A0A232EUN2"/>
<keyword evidence="4" id="KW-0716">Sensory transduction</keyword>
<gene>
    <name evidence="13" type="ORF">TSAR_003228</name>
</gene>
<evidence type="ECO:0000256" key="3">
    <source>
        <dbReference type="ARBA" id="ARBA00022475"/>
    </source>
</evidence>
<dbReference type="EMBL" id="NNAY01002110">
    <property type="protein sequence ID" value="OXU22051.1"/>
    <property type="molecule type" value="Genomic_DNA"/>
</dbReference>
<evidence type="ECO:0000256" key="7">
    <source>
        <dbReference type="ARBA" id="ARBA00022989"/>
    </source>
</evidence>
<comment type="subcellular location">
    <subcellularLocation>
        <location evidence="1">Cell membrane</location>
        <topology evidence="1">Multi-pass membrane protein</topology>
    </subcellularLocation>
</comment>
<organism evidence="13 14">
    <name type="scientific">Trichomalopsis sarcophagae</name>
    <dbReference type="NCBI Taxonomy" id="543379"/>
    <lineage>
        <taxon>Eukaryota</taxon>
        <taxon>Metazoa</taxon>
        <taxon>Ecdysozoa</taxon>
        <taxon>Arthropoda</taxon>
        <taxon>Hexapoda</taxon>
        <taxon>Insecta</taxon>
        <taxon>Pterygota</taxon>
        <taxon>Neoptera</taxon>
        <taxon>Endopterygota</taxon>
        <taxon>Hymenoptera</taxon>
        <taxon>Apocrita</taxon>
        <taxon>Proctotrupomorpha</taxon>
        <taxon>Chalcidoidea</taxon>
        <taxon>Pteromalidae</taxon>
        <taxon>Pteromalinae</taxon>
        <taxon>Trichomalopsis</taxon>
    </lineage>
</organism>
<evidence type="ECO:0000256" key="1">
    <source>
        <dbReference type="ARBA" id="ARBA00004651"/>
    </source>
</evidence>
<evidence type="ECO:0000256" key="11">
    <source>
        <dbReference type="ARBA" id="ARBA00023180"/>
    </source>
</evidence>
<keyword evidence="11" id="KW-0325">Glycoprotein</keyword>
<feature type="transmembrane region" description="Helical" evidence="12">
    <location>
        <begin position="12"/>
        <end position="31"/>
    </location>
</feature>
<dbReference type="Proteomes" id="UP000215335">
    <property type="component" value="Unassembled WGS sequence"/>
</dbReference>
<name>A0A232EUN2_9HYME</name>
<dbReference type="Pfam" id="PF01130">
    <property type="entry name" value="CD36"/>
    <property type="match status" value="2"/>
</dbReference>
<keyword evidence="6" id="KW-0552">Olfaction</keyword>
<dbReference type="OrthoDB" id="10024078at2759"/>
<keyword evidence="8 12" id="KW-0472">Membrane</keyword>
<dbReference type="PRINTS" id="PR01609">
    <property type="entry name" value="CD36FAMILY"/>
</dbReference>
<evidence type="ECO:0000256" key="10">
    <source>
        <dbReference type="ARBA" id="ARBA00023170"/>
    </source>
</evidence>
<evidence type="ECO:0008006" key="15">
    <source>
        <dbReference type="Google" id="ProtNLM"/>
    </source>
</evidence>
<comment type="similarity">
    <text evidence="2">Belongs to the CD36 family.</text>
</comment>
<keyword evidence="9" id="KW-1015">Disulfide bond</keyword>
<keyword evidence="10" id="KW-0675">Receptor</keyword>
<proteinExistence type="inferred from homology"/>